<sequence>MPRAFHIPGVIFLFCAFVLLFLVSISLPFITALDFARVHIKSGSPTVNQDTTVINELRFGTWASCWYENTGNRVCSSSDNAYATTIYGSDRNSFVNIGPSWTRGLAIHPVAAGVTLIAFLLSLSTHVTMTLLASLTAFLAALLALIAFAVDIALYAFVKHEVGKLSGVSTNTDTAPAFWMTFVSFLLLCFAGCTVCFGRRRDRLDGATTYSWRDRFRLGRNRY</sequence>
<dbReference type="AlphaFoldDB" id="A0A5C2RQP1"/>
<dbReference type="STRING" id="1328759.A0A5C2RQP1"/>
<name>A0A5C2RQP1_9APHY</name>
<dbReference type="Pfam" id="PF06687">
    <property type="entry name" value="SUR7"/>
    <property type="match status" value="1"/>
</dbReference>
<feature type="transmembrane region" description="Helical" evidence="1">
    <location>
        <begin position="135"/>
        <end position="157"/>
    </location>
</feature>
<proteinExistence type="predicted"/>
<dbReference type="GO" id="GO:0005886">
    <property type="term" value="C:plasma membrane"/>
    <property type="evidence" value="ECO:0007669"/>
    <property type="project" value="InterPro"/>
</dbReference>
<dbReference type="InterPro" id="IPR009571">
    <property type="entry name" value="SUR7/Rim9-like_fungi"/>
</dbReference>
<dbReference type="PANTHER" id="PTHR28013:SF4">
    <property type="entry name" value="MARVEL DOMAIN-CONTAINING PROTEIN"/>
    <property type="match status" value="1"/>
</dbReference>
<dbReference type="PANTHER" id="PTHR28013">
    <property type="entry name" value="PROTEIN DCV1-RELATED"/>
    <property type="match status" value="1"/>
</dbReference>
<evidence type="ECO:0008006" key="4">
    <source>
        <dbReference type="Google" id="ProtNLM"/>
    </source>
</evidence>
<dbReference type="OrthoDB" id="2354757at2759"/>
<reference evidence="2" key="1">
    <citation type="journal article" date="2018" name="Genome Biol. Evol.">
        <title>Genomics and development of Lentinus tigrinus, a white-rot wood-decaying mushroom with dimorphic fruiting bodies.</title>
        <authorList>
            <person name="Wu B."/>
            <person name="Xu Z."/>
            <person name="Knudson A."/>
            <person name="Carlson A."/>
            <person name="Chen N."/>
            <person name="Kovaka S."/>
            <person name="LaButti K."/>
            <person name="Lipzen A."/>
            <person name="Pennachio C."/>
            <person name="Riley R."/>
            <person name="Schakwitz W."/>
            <person name="Umezawa K."/>
            <person name="Ohm R.A."/>
            <person name="Grigoriev I.V."/>
            <person name="Nagy L.G."/>
            <person name="Gibbons J."/>
            <person name="Hibbett D."/>
        </authorList>
    </citation>
    <scope>NUCLEOTIDE SEQUENCE [LARGE SCALE GENOMIC DNA]</scope>
    <source>
        <strain evidence="2">ALCF2SS1-6</strain>
    </source>
</reference>
<dbReference type="GO" id="GO:0035838">
    <property type="term" value="C:growing cell tip"/>
    <property type="evidence" value="ECO:0007669"/>
    <property type="project" value="TreeGrafter"/>
</dbReference>
<gene>
    <name evidence="2" type="ORF">L227DRAFT_581182</name>
</gene>
<feature type="transmembrane region" description="Helical" evidence="1">
    <location>
        <begin position="177"/>
        <end position="197"/>
    </location>
</feature>
<dbReference type="Proteomes" id="UP000313359">
    <property type="component" value="Unassembled WGS sequence"/>
</dbReference>
<dbReference type="GO" id="GO:0032153">
    <property type="term" value="C:cell division site"/>
    <property type="evidence" value="ECO:0007669"/>
    <property type="project" value="TreeGrafter"/>
</dbReference>
<evidence type="ECO:0000313" key="2">
    <source>
        <dbReference type="EMBL" id="RPD53624.1"/>
    </source>
</evidence>
<keyword evidence="1" id="KW-1133">Transmembrane helix</keyword>
<protein>
    <recommendedName>
        <fullName evidence="4">Pali-domain-containing protein</fullName>
    </recommendedName>
</protein>
<accession>A0A5C2RQP1</accession>
<dbReference type="EMBL" id="ML122318">
    <property type="protein sequence ID" value="RPD53624.1"/>
    <property type="molecule type" value="Genomic_DNA"/>
</dbReference>
<keyword evidence="3" id="KW-1185">Reference proteome</keyword>
<keyword evidence="1" id="KW-0812">Transmembrane</keyword>
<organism evidence="2 3">
    <name type="scientific">Lentinus tigrinus ALCF2SS1-6</name>
    <dbReference type="NCBI Taxonomy" id="1328759"/>
    <lineage>
        <taxon>Eukaryota</taxon>
        <taxon>Fungi</taxon>
        <taxon>Dikarya</taxon>
        <taxon>Basidiomycota</taxon>
        <taxon>Agaricomycotina</taxon>
        <taxon>Agaricomycetes</taxon>
        <taxon>Polyporales</taxon>
        <taxon>Polyporaceae</taxon>
        <taxon>Lentinus</taxon>
    </lineage>
</organism>
<dbReference type="Gene3D" id="1.20.140.150">
    <property type="match status" value="1"/>
</dbReference>
<feature type="transmembrane region" description="Helical" evidence="1">
    <location>
        <begin position="105"/>
        <end position="123"/>
    </location>
</feature>
<evidence type="ECO:0000313" key="3">
    <source>
        <dbReference type="Proteomes" id="UP000313359"/>
    </source>
</evidence>
<dbReference type="InterPro" id="IPR051380">
    <property type="entry name" value="pH-response_reg_palI/RIM9"/>
</dbReference>
<feature type="transmembrane region" description="Helical" evidence="1">
    <location>
        <begin position="7"/>
        <end position="30"/>
    </location>
</feature>
<keyword evidence="1" id="KW-0472">Membrane</keyword>
<evidence type="ECO:0000256" key="1">
    <source>
        <dbReference type="SAM" id="Phobius"/>
    </source>
</evidence>